<name>A0A6L6JCP4_9RHOB</name>
<dbReference type="AlphaFoldDB" id="A0A6L6JCP4"/>
<dbReference type="InterPro" id="IPR036388">
    <property type="entry name" value="WH-like_DNA-bd_sf"/>
</dbReference>
<dbReference type="PROSITE" id="PS50995">
    <property type="entry name" value="HTH_MARR_2"/>
    <property type="match status" value="1"/>
</dbReference>
<organism evidence="2 3">
    <name type="scientific">Paracoccus aestuariivivens</name>
    <dbReference type="NCBI Taxonomy" id="1820333"/>
    <lineage>
        <taxon>Bacteria</taxon>
        <taxon>Pseudomonadati</taxon>
        <taxon>Pseudomonadota</taxon>
        <taxon>Alphaproteobacteria</taxon>
        <taxon>Rhodobacterales</taxon>
        <taxon>Paracoccaceae</taxon>
        <taxon>Paracoccus</taxon>
    </lineage>
</organism>
<dbReference type="GO" id="GO:0006950">
    <property type="term" value="P:response to stress"/>
    <property type="evidence" value="ECO:0007669"/>
    <property type="project" value="TreeGrafter"/>
</dbReference>
<dbReference type="Pfam" id="PF12802">
    <property type="entry name" value="MarR_2"/>
    <property type="match status" value="1"/>
</dbReference>
<evidence type="ECO:0000313" key="3">
    <source>
        <dbReference type="Proteomes" id="UP000478183"/>
    </source>
</evidence>
<reference evidence="2 3" key="1">
    <citation type="submission" date="2019-11" db="EMBL/GenBank/DDBJ databases">
        <authorList>
            <person name="Dong K."/>
        </authorList>
    </citation>
    <scope>NUCLEOTIDE SEQUENCE [LARGE SCALE GENOMIC DNA]</scope>
    <source>
        <strain evidence="2 3">NBRC 111993</strain>
    </source>
</reference>
<dbReference type="SMART" id="SM00347">
    <property type="entry name" value="HTH_MARR"/>
    <property type="match status" value="1"/>
</dbReference>
<dbReference type="Gene3D" id="1.10.10.10">
    <property type="entry name" value="Winged helix-like DNA-binding domain superfamily/Winged helix DNA-binding domain"/>
    <property type="match status" value="1"/>
</dbReference>
<evidence type="ECO:0000259" key="1">
    <source>
        <dbReference type="PROSITE" id="PS50995"/>
    </source>
</evidence>
<sequence>MRVQRSLMPEIEKSLRELGIRDPVWYEILYAVEQAGEGGVQMLSLQERLCIPQYALSRHVARMEDAGLIRREAVAGAGRGQNLYLTEASRGLQDRVWQVYVERIQAAIGPHMTTDEAYDLVRYLNRLYS</sequence>
<keyword evidence="3" id="KW-1185">Reference proteome</keyword>
<dbReference type="PANTHER" id="PTHR33164">
    <property type="entry name" value="TRANSCRIPTIONAL REGULATOR, MARR FAMILY"/>
    <property type="match status" value="1"/>
</dbReference>
<dbReference type="OrthoDB" id="72352at2"/>
<feature type="domain" description="HTH marR-type" evidence="1">
    <location>
        <begin position="1"/>
        <end position="129"/>
    </location>
</feature>
<gene>
    <name evidence="2" type="ORF">GL286_12235</name>
</gene>
<dbReference type="GO" id="GO:0003700">
    <property type="term" value="F:DNA-binding transcription factor activity"/>
    <property type="evidence" value="ECO:0007669"/>
    <property type="project" value="InterPro"/>
</dbReference>
<dbReference type="InterPro" id="IPR039422">
    <property type="entry name" value="MarR/SlyA-like"/>
</dbReference>
<dbReference type="Proteomes" id="UP000478183">
    <property type="component" value="Unassembled WGS sequence"/>
</dbReference>
<proteinExistence type="predicted"/>
<accession>A0A6L6JCP4</accession>
<dbReference type="InterPro" id="IPR036390">
    <property type="entry name" value="WH_DNA-bd_sf"/>
</dbReference>
<evidence type="ECO:0000313" key="2">
    <source>
        <dbReference type="EMBL" id="MTH78499.1"/>
    </source>
</evidence>
<dbReference type="PANTHER" id="PTHR33164:SF104">
    <property type="entry name" value="TRANSCRIPTIONAL REGULATORY PROTEIN"/>
    <property type="match status" value="1"/>
</dbReference>
<dbReference type="EMBL" id="WMIE01000006">
    <property type="protein sequence ID" value="MTH78499.1"/>
    <property type="molecule type" value="Genomic_DNA"/>
</dbReference>
<protein>
    <submittedName>
        <fullName evidence="2">MarR family transcriptional regulator</fullName>
    </submittedName>
</protein>
<dbReference type="SUPFAM" id="SSF46785">
    <property type="entry name" value="Winged helix' DNA-binding domain"/>
    <property type="match status" value="1"/>
</dbReference>
<dbReference type="InterPro" id="IPR000835">
    <property type="entry name" value="HTH_MarR-typ"/>
</dbReference>
<comment type="caution">
    <text evidence="2">The sequence shown here is derived from an EMBL/GenBank/DDBJ whole genome shotgun (WGS) entry which is preliminary data.</text>
</comment>